<dbReference type="OrthoDB" id="869379at2"/>
<dbReference type="Gene3D" id="3.40.50.1820">
    <property type="entry name" value="alpha/beta hydrolase"/>
    <property type="match status" value="2"/>
</dbReference>
<evidence type="ECO:0000259" key="2">
    <source>
        <dbReference type="Pfam" id="PF24096"/>
    </source>
</evidence>
<dbReference type="GO" id="GO:0006629">
    <property type="term" value="P:lipid metabolic process"/>
    <property type="evidence" value="ECO:0007669"/>
    <property type="project" value="InterPro"/>
</dbReference>
<proteinExistence type="predicted"/>
<dbReference type="Pfam" id="PF24096">
    <property type="entry name" value="DUF7379"/>
    <property type="match status" value="2"/>
</dbReference>
<sequence length="1757" mass="197806">MTKALVYGTLITEELHAQTAQFAEFEVVTAVQLEKSRAENRRIELELKDEDIIELTFSDQTQWIGNALDIEEIYNAPANANRSGDHFVFEAQVTGKQASRGGIGSVVIKTLKLLRAKTIGNAAETSAKNLAIAYDKRAMPQPGLYKLDAGFQYMPVNKIAAATTPYLLLIHGTLSNTFAAFAELRLGQNPIWDQLHKQYNAGILALDHRTLSLSPLQNALDFLEHLDQSATVEILSHSRGGLVADVLAKCDHRNEVVGFSDLELGMMANEDPGACELMKKINTIARKKKLEVRKVIRVAAPASGTTLLSRRTDHFLNVMLNALGLAVGAQANVVYNTVRLFLLEVVKQKANHEAMPGLYSMVPDSTFQKMLNFSGNFVSNDLYVIAGDAEVGGQLGDSLKVILANLFYWKANDLVVDSDRMEQGAPRLGGMQYFLSKDGSTNHFNYFRNQNTCDAILQAAITPQGSQAGFYTQKFIGAGNRGVLLSMFSMEGVHYDHVSGNKRIAILLPGIMGSSLDHNGNPQWIDFRELNRGAIKDDLEINMSGVEASGVIKKYYDDFVKHLLKTHDVVTFPFDWRKSVKGSAEQLAKKVESLLDTYNQPIHIIAHSMGGLVVRQFMMDASAIWKRFIEKPANKFVMLGTPWLGSYLIMEVLTGHSSRVKQLAMIDFKNSKEELLQVFREYPGIFELLPIENNTKRPFWESQFWKDRKAESTEPMVVPLKKDLDQFKKYRDAVLDFVTHLTEDDLKDVYYVAGHAEQTVYDYKTESRFLSKKKKLVYLATTAGDSSVTWVTGIPSRIPKDNVYYTHTSHGELANDPKIYDGIVDLLLEGKTNRLLKTKPVSRAGEVISEIHAVPAPGSDPNRVSDALFGIQPVARATQPERSILNVEVVNADLKVSRFPVMLGHFNNDGVHSAEKALDNYLNGRLMQRYDMGYYPGKIGESEVFFNLNTNPRGAIVCGLGNSQELTHYLLAKTVEMATLKYAMFMRDNYTLAKAKSYAEGISFILMGTGYGRLQIEDSIKGILLGVSSANRFIKDHGEGLQEVTQVEFVNHYESLASQAYWALSRLKNSDNRFNFELVKGIERKEGAKKKRAFVDESEDWWHHFNVKSICEGDRITGFAYNSSSGLARVEEEEVHNGLEQVGILLEQMSRNSVWDKRLSKTLFELLIPNQFKDIIRNQNNILFKLDLKAAQFPWELFHDFESDETPAAVNSGLIRQLLTSDYETNQLRSVSNKTLIIGDPIYNEELLPQLPAAKAEAQLVDDKLKNAGFETFPLLNSTASDIMLQLYTNEYKILHFAGHGLYDPATHRVGIAIGNGICIDPAMIKQLSYVPEFVFINCCFSGTMNASDDAFSRSRYKLAANIGTQLIAMGVKAIIVTGWAVDDAAAETFSEAFYSRMLSGYEFGEAVQMARKKCYQNHRHTNTWGAYQCYGNQHYKFFEHVRQKEEVFDYVLSSQVYTDLENLYASIRHSSFNPKTVKRKLDEILENASRNDLIDGVIREKEALIYDELDMPTEALDTFRAVLTLEDANFSMKVLEHFCLLRSLNFSKDAAERKEELDLITKLALIGKTTLRLGIVGNCYKFASMHEKGEKQLHYLQTALDYYAEAYDHSTNPYDGKTLDAFSNIVFLSYLLEAYGKGNLKNQLKKYTRKPVFVYLSEFLKHLDDVDPADLDISVLLGMTEVSFGMLLINTEKGGDQVILDEINKRFAEAFQILHSSRQIRIELAQLEFLLSHDAVIPKEKLSSLLKVKESLLRFK</sequence>
<feature type="domain" description="DUF7379" evidence="2">
    <location>
        <begin position="167"/>
        <end position="250"/>
    </location>
</feature>
<dbReference type="Proteomes" id="UP000229433">
    <property type="component" value="Unassembled WGS sequence"/>
</dbReference>
<organism evidence="3 4">
    <name type="scientific">Leeuwenhoekiella nanhaiensis</name>
    <dbReference type="NCBI Taxonomy" id="1655491"/>
    <lineage>
        <taxon>Bacteria</taxon>
        <taxon>Pseudomonadati</taxon>
        <taxon>Bacteroidota</taxon>
        <taxon>Flavobacteriia</taxon>
        <taxon>Flavobacteriales</taxon>
        <taxon>Flavobacteriaceae</taxon>
        <taxon>Leeuwenhoekiella</taxon>
    </lineage>
</organism>
<name>A0A2G1VQV1_9FLAO</name>
<dbReference type="InterPro" id="IPR003386">
    <property type="entry name" value="LACT/PDAT_acylTrfase"/>
</dbReference>
<dbReference type="Pfam" id="PF02450">
    <property type="entry name" value="LCAT"/>
    <property type="match status" value="1"/>
</dbReference>
<keyword evidence="4" id="KW-1185">Reference proteome</keyword>
<accession>A0A2G1VQV1</accession>
<feature type="domain" description="CHAT" evidence="1">
    <location>
        <begin position="1158"/>
        <end position="1433"/>
    </location>
</feature>
<dbReference type="EMBL" id="NQXA01000008">
    <property type="protein sequence ID" value="PHQ29135.1"/>
    <property type="molecule type" value="Genomic_DNA"/>
</dbReference>
<dbReference type="GO" id="GO:0008374">
    <property type="term" value="F:O-acyltransferase activity"/>
    <property type="evidence" value="ECO:0007669"/>
    <property type="project" value="InterPro"/>
</dbReference>
<evidence type="ECO:0000313" key="3">
    <source>
        <dbReference type="EMBL" id="PHQ29135.1"/>
    </source>
</evidence>
<evidence type="ECO:0000313" key="4">
    <source>
        <dbReference type="Proteomes" id="UP000229433"/>
    </source>
</evidence>
<evidence type="ECO:0000259" key="1">
    <source>
        <dbReference type="Pfam" id="PF12770"/>
    </source>
</evidence>
<feature type="domain" description="DUF7379" evidence="2">
    <location>
        <begin position="277"/>
        <end position="372"/>
    </location>
</feature>
<dbReference type="PANTHER" id="PTHR11440">
    <property type="entry name" value="LECITHIN-CHOLESTEROL ACYLTRANSFERASE-RELATED"/>
    <property type="match status" value="1"/>
</dbReference>
<dbReference type="InterPro" id="IPR029058">
    <property type="entry name" value="AB_hydrolase_fold"/>
</dbReference>
<dbReference type="InterPro" id="IPR055803">
    <property type="entry name" value="DUF7379"/>
</dbReference>
<dbReference type="Pfam" id="PF12770">
    <property type="entry name" value="CHAT"/>
    <property type="match status" value="1"/>
</dbReference>
<reference evidence="3 4" key="1">
    <citation type="submission" date="2017-08" db="EMBL/GenBank/DDBJ databases">
        <title>The whole genome shortgun sequences of strain Leeuwenhoekiella nanhaiensis G18 from the South China Sea.</title>
        <authorList>
            <person name="Liu Q."/>
        </authorList>
    </citation>
    <scope>NUCLEOTIDE SEQUENCE [LARGE SCALE GENOMIC DNA]</scope>
    <source>
        <strain evidence="3 4">G18</strain>
    </source>
</reference>
<gene>
    <name evidence="3" type="ORF">CJ305_11025</name>
</gene>
<dbReference type="RefSeq" id="WP_099646337.1">
    <property type="nucleotide sequence ID" value="NZ_KZ319291.1"/>
</dbReference>
<dbReference type="SUPFAM" id="SSF52949">
    <property type="entry name" value="Macro domain-like"/>
    <property type="match status" value="1"/>
</dbReference>
<dbReference type="Gene3D" id="3.40.50.1460">
    <property type="match status" value="1"/>
</dbReference>
<dbReference type="InterPro" id="IPR024983">
    <property type="entry name" value="CHAT_dom"/>
</dbReference>
<dbReference type="InterPro" id="IPR043472">
    <property type="entry name" value="Macro_dom-like"/>
</dbReference>
<comment type="caution">
    <text evidence="3">The sequence shown here is derived from an EMBL/GenBank/DDBJ whole genome shotgun (WGS) entry which is preliminary data.</text>
</comment>
<dbReference type="SUPFAM" id="SSF53474">
    <property type="entry name" value="alpha/beta-Hydrolases"/>
    <property type="match status" value="1"/>
</dbReference>
<protein>
    <submittedName>
        <fullName evidence="3">Uncharacterized protein</fullName>
    </submittedName>
</protein>